<dbReference type="PANTHER" id="PTHR36617:SF17">
    <property type="entry name" value="OS01G0114800 PROTEIN"/>
    <property type="match status" value="1"/>
</dbReference>
<dbReference type="Pfam" id="PF13966">
    <property type="entry name" value="zf-RVT"/>
    <property type="match status" value="1"/>
</dbReference>
<proteinExistence type="predicted"/>
<reference evidence="2 3" key="1">
    <citation type="submission" date="2024-02" db="EMBL/GenBank/DDBJ databases">
        <title>High-quality chromosome-scale genome assembly of Pensacola bahiagrass (Paspalum notatum Flugge var. saurae).</title>
        <authorList>
            <person name="Vega J.M."/>
            <person name="Podio M."/>
            <person name="Orjuela J."/>
            <person name="Siena L.A."/>
            <person name="Pessino S.C."/>
            <person name="Combes M.C."/>
            <person name="Mariac C."/>
            <person name="Albertini E."/>
            <person name="Pupilli F."/>
            <person name="Ortiz J.P.A."/>
            <person name="Leblanc O."/>
        </authorList>
    </citation>
    <scope>NUCLEOTIDE SEQUENCE [LARGE SCALE GENOMIC DNA]</scope>
    <source>
        <strain evidence="2">R1</strain>
        <tissue evidence="2">Leaf</tissue>
    </source>
</reference>
<feature type="domain" description="Reverse transcriptase zinc-binding" evidence="1">
    <location>
        <begin position="113"/>
        <end position="177"/>
    </location>
</feature>
<organism evidence="2 3">
    <name type="scientific">Paspalum notatum var. saurae</name>
    <dbReference type="NCBI Taxonomy" id="547442"/>
    <lineage>
        <taxon>Eukaryota</taxon>
        <taxon>Viridiplantae</taxon>
        <taxon>Streptophyta</taxon>
        <taxon>Embryophyta</taxon>
        <taxon>Tracheophyta</taxon>
        <taxon>Spermatophyta</taxon>
        <taxon>Magnoliopsida</taxon>
        <taxon>Liliopsida</taxon>
        <taxon>Poales</taxon>
        <taxon>Poaceae</taxon>
        <taxon>PACMAD clade</taxon>
        <taxon>Panicoideae</taxon>
        <taxon>Andropogonodae</taxon>
        <taxon>Paspaleae</taxon>
        <taxon>Paspalinae</taxon>
        <taxon>Paspalum</taxon>
    </lineage>
</organism>
<keyword evidence="3" id="KW-1185">Reference proteome</keyword>
<evidence type="ECO:0000313" key="2">
    <source>
        <dbReference type="EMBL" id="WVZ74309.1"/>
    </source>
</evidence>
<sequence>MVPKKANALFAAAVDTIVGDGRSTKFWTDRWIQGKTLAELAPNLFGAIPKKAVQRRTVSQALDNRRWVNDIKGALTVQVLSEYLLVWDLVDGVELQPDAPDQHRWKLSASGTYSCKSVYDAMFTGTIGFPPWKRIWKSWAPSNCRFFIWLAINNKCWTSDRLAKRRMSHQPACPFATRQKRPSTTFWSVGGLDLDFERTQSEYPKYTPLLTKILECVLQKATCDDKISHEKEVIAAADEVVGSIDKEELAKYLSLNSDPEDEAAQKFKKKMEETRDQLANALYQKGIALAEIESLKSGESIEPSAKDIFEENYKELVKWVDAKSAKYGTLTVLRERRCGRPGTALKVLNDLIQNESEPKKKLYDLKIQLIEEMGWSHVLTYEKQWMQVRFPPTLPPF</sequence>
<dbReference type="EMBL" id="CP144749">
    <property type="protein sequence ID" value="WVZ74309.1"/>
    <property type="molecule type" value="Genomic_DNA"/>
</dbReference>
<dbReference type="AlphaFoldDB" id="A0AAQ3THW1"/>
<gene>
    <name evidence="2" type="ORF">U9M48_022508</name>
</gene>
<evidence type="ECO:0000313" key="3">
    <source>
        <dbReference type="Proteomes" id="UP001341281"/>
    </source>
</evidence>
<dbReference type="InterPro" id="IPR046939">
    <property type="entry name" value="TPPII_C_sf"/>
</dbReference>
<protein>
    <recommendedName>
        <fullName evidence="1">Reverse transcriptase zinc-binding domain-containing protein</fullName>
    </recommendedName>
</protein>
<dbReference type="InterPro" id="IPR026960">
    <property type="entry name" value="RVT-Znf"/>
</dbReference>
<evidence type="ECO:0000259" key="1">
    <source>
        <dbReference type="Pfam" id="PF13966"/>
    </source>
</evidence>
<name>A0AAQ3THW1_PASNO</name>
<dbReference type="Proteomes" id="UP001341281">
    <property type="component" value="Chromosome 05"/>
</dbReference>
<dbReference type="PANTHER" id="PTHR36617">
    <property type="entry name" value="PROTEIN, PUTATIVE-RELATED"/>
    <property type="match status" value="1"/>
</dbReference>
<accession>A0AAQ3THW1</accession>
<dbReference type="Gene3D" id="1.25.40.710">
    <property type="match status" value="1"/>
</dbReference>